<proteinExistence type="predicted"/>
<evidence type="ECO:0000313" key="6">
    <source>
        <dbReference type="Proteomes" id="UP000266841"/>
    </source>
</evidence>
<dbReference type="OrthoDB" id="188207at2759"/>
<keyword evidence="1" id="KW-0732">Signal</keyword>
<comment type="caution">
    <text evidence="5">The sequence shown here is derived from an EMBL/GenBank/DDBJ whole genome shotgun (WGS) entry which is preliminary data.</text>
</comment>
<dbReference type="PROSITE" id="PS51470">
    <property type="entry name" value="FG_GAP"/>
    <property type="match status" value="1"/>
</dbReference>
<sequence length="191" mass="20536">TAIYENAIVVGAPWDYNNGDESGSAYVFVRSGEKWTHQAKLLAPDGAAGDNFGKSVAIYEDTMVVGAYRDDGNGDESGSAHVFARSEEEWRYQAKLLAPDGSAYEYFGYSVAIYEDTIVVGAPWDYVNGYDRGSAHVLVHSGGEWSHQAKLLAPNGAFGWNIAIYGDTIVAGAPRDDDNGIDSGSVHVFVV</sequence>
<reference evidence="5 6" key="1">
    <citation type="journal article" date="2012" name="Genome Biol.">
        <title>Genome and low-iron response of an oceanic diatom adapted to chronic iron limitation.</title>
        <authorList>
            <person name="Lommer M."/>
            <person name="Specht M."/>
            <person name="Roy A.S."/>
            <person name="Kraemer L."/>
            <person name="Andreson R."/>
            <person name="Gutowska M.A."/>
            <person name="Wolf J."/>
            <person name="Bergner S.V."/>
            <person name="Schilhabel M.B."/>
            <person name="Klostermeier U.C."/>
            <person name="Beiko R.G."/>
            <person name="Rosenstiel P."/>
            <person name="Hippler M."/>
            <person name="Laroche J."/>
        </authorList>
    </citation>
    <scope>NUCLEOTIDE SEQUENCE [LARGE SCALE GENOMIC DNA]</scope>
    <source>
        <strain evidence="5 6">CCMP1005</strain>
    </source>
</reference>
<evidence type="ECO:0000256" key="1">
    <source>
        <dbReference type="ARBA" id="ARBA00022729"/>
    </source>
</evidence>
<dbReference type="PANTHER" id="PTHR36220:SF1">
    <property type="entry name" value="GAMMA TUBULIN COMPLEX COMPONENT C-TERMINAL DOMAIN-CONTAINING PROTEIN"/>
    <property type="match status" value="1"/>
</dbReference>
<keyword evidence="2" id="KW-0677">Repeat</keyword>
<keyword evidence="6" id="KW-1185">Reference proteome</keyword>
<name>K0SHM7_THAOC</name>
<evidence type="ECO:0000256" key="4">
    <source>
        <dbReference type="PROSITE-ProRule" id="PRU00803"/>
    </source>
</evidence>
<dbReference type="Pfam" id="PF14312">
    <property type="entry name" value="FG-GAP_2"/>
    <property type="match status" value="4"/>
</dbReference>
<organism evidence="5 6">
    <name type="scientific">Thalassiosira oceanica</name>
    <name type="common">Marine diatom</name>
    <dbReference type="NCBI Taxonomy" id="159749"/>
    <lineage>
        <taxon>Eukaryota</taxon>
        <taxon>Sar</taxon>
        <taxon>Stramenopiles</taxon>
        <taxon>Ochrophyta</taxon>
        <taxon>Bacillariophyta</taxon>
        <taxon>Coscinodiscophyceae</taxon>
        <taxon>Thalassiosirophycidae</taxon>
        <taxon>Thalassiosirales</taxon>
        <taxon>Thalassiosiraceae</taxon>
        <taxon>Thalassiosira</taxon>
    </lineage>
</organism>
<dbReference type="InterPro" id="IPR013517">
    <property type="entry name" value="FG-GAP"/>
</dbReference>
<dbReference type="AlphaFoldDB" id="K0SHM7"/>
<dbReference type="EMBL" id="AGNL01020983">
    <property type="protein sequence ID" value="EJK60511.1"/>
    <property type="molecule type" value="Genomic_DNA"/>
</dbReference>
<feature type="non-terminal residue" evidence="5">
    <location>
        <position position="1"/>
    </location>
</feature>
<accession>K0SHM7</accession>
<dbReference type="Proteomes" id="UP000266841">
    <property type="component" value="Unassembled WGS sequence"/>
</dbReference>
<evidence type="ECO:0000313" key="5">
    <source>
        <dbReference type="EMBL" id="EJK60511.1"/>
    </source>
</evidence>
<dbReference type="InterPro" id="IPR028994">
    <property type="entry name" value="Integrin_alpha_N"/>
</dbReference>
<gene>
    <name evidence="5" type="ORF">THAOC_19115</name>
</gene>
<dbReference type="SUPFAM" id="SSF69318">
    <property type="entry name" value="Integrin alpha N-terminal domain"/>
    <property type="match status" value="1"/>
</dbReference>
<keyword evidence="3" id="KW-0325">Glycoprotein</keyword>
<dbReference type="InterPro" id="IPR013519">
    <property type="entry name" value="Int_alpha_beta-p"/>
</dbReference>
<evidence type="ECO:0000256" key="3">
    <source>
        <dbReference type="ARBA" id="ARBA00023180"/>
    </source>
</evidence>
<dbReference type="PANTHER" id="PTHR36220">
    <property type="entry name" value="UNNAMED PRODUCT"/>
    <property type="match status" value="1"/>
</dbReference>
<feature type="repeat" description="FG-GAP" evidence="4">
    <location>
        <begin position="93"/>
        <end position="147"/>
    </location>
</feature>
<evidence type="ECO:0000256" key="2">
    <source>
        <dbReference type="ARBA" id="ARBA00022737"/>
    </source>
</evidence>
<protein>
    <recommendedName>
        <fullName evidence="7">PKD domain-containing protein</fullName>
    </recommendedName>
</protein>
<dbReference type="Gene3D" id="2.130.10.130">
    <property type="entry name" value="Integrin alpha, N-terminal"/>
    <property type="match status" value="1"/>
</dbReference>
<evidence type="ECO:0008006" key="7">
    <source>
        <dbReference type="Google" id="ProtNLM"/>
    </source>
</evidence>